<dbReference type="InterPro" id="IPR037196">
    <property type="entry name" value="HSP90_C"/>
</dbReference>
<reference evidence="3 4" key="1">
    <citation type="journal article" date="2024" name="G3 (Bethesda)">
        <title>Genome assembly of Hibiscus sabdariffa L. provides insights into metabolisms of medicinal natural products.</title>
        <authorList>
            <person name="Kim T."/>
        </authorList>
    </citation>
    <scope>NUCLEOTIDE SEQUENCE [LARGE SCALE GENOMIC DNA]</scope>
    <source>
        <strain evidence="3">TK-2024</strain>
        <tissue evidence="3">Old leaves</tissue>
    </source>
</reference>
<evidence type="ECO:0000313" key="4">
    <source>
        <dbReference type="Proteomes" id="UP001396334"/>
    </source>
</evidence>
<dbReference type="Pfam" id="PF00183">
    <property type="entry name" value="HSP90"/>
    <property type="match status" value="1"/>
</dbReference>
<dbReference type="InterPro" id="IPR001404">
    <property type="entry name" value="Hsp90_fam"/>
</dbReference>
<proteinExistence type="inferred from homology"/>
<organism evidence="3 4">
    <name type="scientific">Hibiscus sabdariffa</name>
    <name type="common">roselle</name>
    <dbReference type="NCBI Taxonomy" id="183260"/>
    <lineage>
        <taxon>Eukaryota</taxon>
        <taxon>Viridiplantae</taxon>
        <taxon>Streptophyta</taxon>
        <taxon>Embryophyta</taxon>
        <taxon>Tracheophyta</taxon>
        <taxon>Spermatophyta</taxon>
        <taxon>Magnoliopsida</taxon>
        <taxon>eudicotyledons</taxon>
        <taxon>Gunneridae</taxon>
        <taxon>Pentapetalae</taxon>
        <taxon>rosids</taxon>
        <taxon>malvids</taxon>
        <taxon>Malvales</taxon>
        <taxon>Malvaceae</taxon>
        <taxon>Malvoideae</taxon>
        <taxon>Hibiscus</taxon>
    </lineage>
</organism>
<evidence type="ECO:0000256" key="1">
    <source>
        <dbReference type="ARBA" id="ARBA00008239"/>
    </source>
</evidence>
<dbReference type="SUPFAM" id="SSF54211">
    <property type="entry name" value="Ribosomal protein S5 domain 2-like"/>
    <property type="match status" value="1"/>
</dbReference>
<sequence>MYHGGGFVTVGEGIVIGFIDASIDLIHSKLVVDVSKYSYSIPIHFPSVCEVSMIGYFGVGFYLAYLVSEIVIVTTNHYNDEMTSLTDFVTRMDNQNDIYYITDESMMVVENSLFFEKLAEGYEVLYMVDVIDEYVIRQLKEFEGKKLVSTTKKGLKLDESEDEKRRREALKDKFAGLCKVIKDVLGDKVEKIANMEKIMKAHALKDKSMTDPREPMTVFVHPHSLIKHWILVLRNEQTPCPISKNAMVELERLLMYETSMDWLSTVTEEIQSPMASATSIPTEDIKEDQILYCFGNNLKLRMNST</sequence>
<comment type="similarity">
    <text evidence="1">Belongs to the heat shock protein 90 family.</text>
</comment>
<name>A0ABR2U7U8_9ROSI</name>
<dbReference type="InterPro" id="IPR029057">
    <property type="entry name" value="PRTase-like"/>
</dbReference>
<evidence type="ECO:0000313" key="3">
    <source>
        <dbReference type="EMBL" id="KAK9045725.1"/>
    </source>
</evidence>
<gene>
    <name evidence="3" type="ORF">V6N11_051633</name>
</gene>
<comment type="caution">
    <text evidence="3">The sequence shown here is derived from an EMBL/GenBank/DDBJ whole genome shotgun (WGS) entry which is preliminary data.</text>
</comment>
<dbReference type="Gene3D" id="3.40.50.11260">
    <property type="match status" value="1"/>
</dbReference>
<dbReference type="PANTHER" id="PTHR11528">
    <property type="entry name" value="HEAT SHOCK PROTEIN 90 FAMILY MEMBER"/>
    <property type="match status" value="1"/>
</dbReference>
<accession>A0ABR2U7U8</accession>
<dbReference type="EMBL" id="JBBPBN010000001">
    <property type="protein sequence ID" value="KAK9045725.1"/>
    <property type="molecule type" value="Genomic_DNA"/>
</dbReference>
<keyword evidence="4" id="KW-1185">Reference proteome</keyword>
<dbReference type="Gene3D" id="3.40.50.2020">
    <property type="match status" value="1"/>
</dbReference>
<dbReference type="Proteomes" id="UP001396334">
    <property type="component" value="Unassembled WGS sequence"/>
</dbReference>
<dbReference type="InterPro" id="IPR020568">
    <property type="entry name" value="Ribosomal_Su5_D2-typ_SF"/>
</dbReference>
<protein>
    <submittedName>
        <fullName evidence="3">Uncharacterized protein</fullName>
    </submittedName>
</protein>
<keyword evidence="2" id="KW-0143">Chaperone</keyword>
<evidence type="ECO:0000256" key="2">
    <source>
        <dbReference type="ARBA" id="ARBA00023186"/>
    </source>
</evidence>
<dbReference type="Gene3D" id="1.20.120.790">
    <property type="entry name" value="Heat shock protein 90, C-terminal domain"/>
    <property type="match status" value="1"/>
</dbReference>